<evidence type="ECO:0000256" key="1">
    <source>
        <dbReference type="ARBA" id="ARBA00022729"/>
    </source>
</evidence>
<dbReference type="Pfam" id="PF02563">
    <property type="entry name" value="Poly_export"/>
    <property type="match status" value="1"/>
</dbReference>
<gene>
    <name evidence="4" type="ORF">WKV53_04405</name>
</gene>
<dbReference type="Gene3D" id="3.30.1950.10">
    <property type="entry name" value="wza like domain"/>
    <property type="match status" value="1"/>
</dbReference>
<dbReference type="PANTHER" id="PTHR33619">
    <property type="entry name" value="POLYSACCHARIDE EXPORT PROTEIN GFCE-RELATED"/>
    <property type="match status" value="1"/>
</dbReference>
<dbReference type="Proteomes" id="UP001371305">
    <property type="component" value="Unassembled WGS sequence"/>
</dbReference>
<dbReference type="RefSeq" id="WP_341403138.1">
    <property type="nucleotide sequence ID" value="NZ_JBBUKT010000001.1"/>
</dbReference>
<dbReference type="Gene3D" id="3.10.560.10">
    <property type="entry name" value="Outer membrane lipoprotein wza domain like"/>
    <property type="match status" value="1"/>
</dbReference>
<feature type="domain" description="Polysaccharide export protein N-terminal" evidence="3">
    <location>
        <begin position="30"/>
        <end position="107"/>
    </location>
</feature>
<feature type="chain" id="PRO_5046081252" evidence="2">
    <location>
        <begin position="30"/>
        <end position="197"/>
    </location>
</feature>
<evidence type="ECO:0000259" key="3">
    <source>
        <dbReference type="Pfam" id="PF02563"/>
    </source>
</evidence>
<reference evidence="4 5" key="1">
    <citation type="submission" date="2024-04" db="EMBL/GenBank/DDBJ databases">
        <title>Luteolibacter sp. isolated from soil.</title>
        <authorList>
            <person name="An J."/>
        </authorList>
    </citation>
    <scope>NUCLEOTIDE SEQUENCE [LARGE SCALE GENOMIC DNA]</scope>
    <source>
        <strain evidence="4 5">Y139</strain>
    </source>
</reference>
<dbReference type="InterPro" id="IPR003715">
    <property type="entry name" value="Poly_export_N"/>
</dbReference>
<evidence type="ECO:0000313" key="5">
    <source>
        <dbReference type="Proteomes" id="UP001371305"/>
    </source>
</evidence>
<organism evidence="4 5">
    <name type="scientific">Luteolibacter soli</name>
    <dbReference type="NCBI Taxonomy" id="3135280"/>
    <lineage>
        <taxon>Bacteria</taxon>
        <taxon>Pseudomonadati</taxon>
        <taxon>Verrucomicrobiota</taxon>
        <taxon>Verrucomicrobiia</taxon>
        <taxon>Verrucomicrobiales</taxon>
        <taxon>Verrucomicrobiaceae</taxon>
        <taxon>Luteolibacter</taxon>
    </lineage>
</organism>
<accession>A0ABU9APT5</accession>
<sequence length="197" mass="21299">MNYSPKVGLMKRLFLILMLLCLSMPGLMAQTTISAGRAIQIQVKGVPADDSTLISGAYTVSDGGTIRLPLLSSPIRAAGLSPTSLAQNIEASYRAEKIFTTPAVNVVATSLEGIEELIVTVGNQVQSPGPVKYYRGMTIWEAVQSAKGATPFGALNRVRLTRGKQVKEYNMKNPEHMKIQLEPKDTIEVPQKNVLGN</sequence>
<comment type="caution">
    <text evidence="4">The sequence shown here is derived from an EMBL/GenBank/DDBJ whole genome shotgun (WGS) entry which is preliminary data.</text>
</comment>
<feature type="signal peptide" evidence="2">
    <location>
        <begin position="1"/>
        <end position="29"/>
    </location>
</feature>
<proteinExistence type="predicted"/>
<protein>
    <submittedName>
        <fullName evidence="4">Polysaccharide biosynthesis/export family protein</fullName>
    </submittedName>
</protein>
<keyword evidence="5" id="KW-1185">Reference proteome</keyword>
<evidence type="ECO:0000256" key="2">
    <source>
        <dbReference type="SAM" id="SignalP"/>
    </source>
</evidence>
<dbReference type="PANTHER" id="PTHR33619:SF3">
    <property type="entry name" value="POLYSACCHARIDE EXPORT PROTEIN GFCE-RELATED"/>
    <property type="match status" value="1"/>
</dbReference>
<keyword evidence="1 2" id="KW-0732">Signal</keyword>
<evidence type="ECO:0000313" key="4">
    <source>
        <dbReference type="EMBL" id="MEK7949720.1"/>
    </source>
</evidence>
<name>A0ABU9APT5_9BACT</name>
<dbReference type="EMBL" id="JBBUKT010000001">
    <property type="protein sequence ID" value="MEK7949720.1"/>
    <property type="molecule type" value="Genomic_DNA"/>
</dbReference>
<dbReference type="InterPro" id="IPR049712">
    <property type="entry name" value="Poly_export"/>
</dbReference>